<name>A0A8J7DG11_DESMC</name>
<comment type="caution">
    <text evidence="2">The sequence shown here is derived from an EMBL/GenBank/DDBJ whole genome shotgun (WGS) entry which is preliminary data.</text>
</comment>
<evidence type="ECO:0000259" key="1">
    <source>
        <dbReference type="Pfam" id="PF18171"/>
    </source>
</evidence>
<organism evidence="2 3">
    <name type="scientific">Desmonostoc muscorum LEGE 12446</name>
    <dbReference type="NCBI Taxonomy" id="1828758"/>
    <lineage>
        <taxon>Bacteria</taxon>
        <taxon>Bacillati</taxon>
        <taxon>Cyanobacteriota</taxon>
        <taxon>Cyanophyceae</taxon>
        <taxon>Nostocales</taxon>
        <taxon>Nostocaceae</taxon>
        <taxon>Desmonostoc</taxon>
    </lineage>
</organism>
<dbReference type="Proteomes" id="UP000622533">
    <property type="component" value="Unassembled WGS sequence"/>
</dbReference>
<dbReference type="PANTHER" id="PTHR13800:SF12">
    <property type="entry name" value="TRANSIENT RECEPTOR POTENTIAL CATION CHANNEL SUBFAMILY M MEMBER-LIKE 2"/>
    <property type="match status" value="1"/>
</dbReference>
<dbReference type="PANTHER" id="PTHR13800">
    <property type="entry name" value="TRANSIENT RECEPTOR POTENTIAL CATION CHANNEL, SUBFAMILY M, MEMBER 6"/>
    <property type="match status" value="1"/>
</dbReference>
<reference evidence="2" key="1">
    <citation type="submission" date="2020-10" db="EMBL/GenBank/DDBJ databases">
        <authorList>
            <person name="Castelo-Branco R."/>
            <person name="Eusebio N."/>
            <person name="Adriana R."/>
            <person name="Vieira A."/>
            <person name="Brugerolle De Fraissinette N."/>
            <person name="Rezende De Castro R."/>
            <person name="Schneider M.P."/>
            <person name="Vasconcelos V."/>
            <person name="Leao P.N."/>
        </authorList>
    </citation>
    <scope>NUCLEOTIDE SEQUENCE</scope>
    <source>
        <strain evidence="2">LEGE 12446</strain>
    </source>
</reference>
<dbReference type="InterPro" id="IPR041482">
    <property type="entry name" value="LSDAT_prok"/>
</dbReference>
<dbReference type="GO" id="GO:0099604">
    <property type="term" value="F:ligand-gated calcium channel activity"/>
    <property type="evidence" value="ECO:0007669"/>
    <property type="project" value="TreeGrafter"/>
</dbReference>
<dbReference type="AlphaFoldDB" id="A0A8J7DG11"/>
<accession>A0A8J7DG11</accession>
<dbReference type="Pfam" id="PF18171">
    <property type="entry name" value="LSDAT_prok"/>
    <property type="match status" value="1"/>
</dbReference>
<dbReference type="GO" id="GO:0005886">
    <property type="term" value="C:plasma membrane"/>
    <property type="evidence" value="ECO:0007669"/>
    <property type="project" value="TreeGrafter"/>
</dbReference>
<gene>
    <name evidence="2" type="ORF">IQ276_10645</name>
</gene>
<feature type="domain" description="LSDAT prokaryote" evidence="1">
    <location>
        <begin position="39"/>
        <end position="231"/>
    </location>
</feature>
<dbReference type="EMBL" id="JADEXS010000111">
    <property type="protein sequence ID" value="MBE9022874.1"/>
    <property type="molecule type" value="Genomic_DNA"/>
</dbReference>
<evidence type="ECO:0000313" key="2">
    <source>
        <dbReference type="EMBL" id="MBE9022874.1"/>
    </source>
</evidence>
<evidence type="ECO:0000313" key="3">
    <source>
        <dbReference type="Proteomes" id="UP000622533"/>
    </source>
</evidence>
<proteinExistence type="predicted"/>
<keyword evidence="3" id="KW-1185">Reference proteome</keyword>
<dbReference type="InterPro" id="IPR050927">
    <property type="entry name" value="TRPM"/>
</dbReference>
<protein>
    <recommendedName>
        <fullName evidence="1">LSDAT prokaryote domain-containing protein</fullName>
    </recommendedName>
</protein>
<sequence>MKNCLKLTFDSGRTALAIRVNQQTELPNTLKQIGLSDSRPVLVVVGGASNISEADFLRIQRLFVEILAPIAETLGAYVVDGGTDAGVMRLMGAARTQISAKFGLVGVAPESKVALPNELKVADLTPLEPNHTHFLLVPGSNWGDESPWISDVATVLAGGAPSVTVLLNGGEVTFKDAFSSVNTGRLVVAIAGSGRTADILVGALVGNATDDRAQELAKSGKLQYIDLIDMEKGVDNLGKIIQGLLSTKE</sequence>
<dbReference type="RefSeq" id="WP_193916014.1">
    <property type="nucleotide sequence ID" value="NZ_JADEXS020000001.1"/>
</dbReference>